<comment type="caution">
    <text evidence="1">The sequence shown here is derived from an EMBL/GenBank/DDBJ whole genome shotgun (WGS) entry which is preliminary data.</text>
</comment>
<accession>A0ACA9K813</accession>
<feature type="non-terminal residue" evidence="1">
    <location>
        <position position="156"/>
    </location>
</feature>
<organism evidence="1 2">
    <name type="scientific">Cetraspora pellucida</name>
    <dbReference type="NCBI Taxonomy" id="1433469"/>
    <lineage>
        <taxon>Eukaryota</taxon>
        <taxon>Fungi</taxon>
        <taxon>Fungi incertae sedis</taxon>
        <taxon>Mucoromycota</taxon>
        <taxon>Glomeromycotina</taxon>
        <taxon>Glomeromycetes</taxon>
        <taxon>Diversisporales</taxon>
        <taxon>Gigasporaceae</taxon>
        <taxon>Cetraspora</taxon>
    </lineage>
</organism>
<sequence>MASPTEPSTHLLFAHQSKKSQSNSTLPSFSVSPQVLSSLSSLQVPSSSVLLQTPLSLASLQQASSSLTSLQIPSTFSSSTLSSIPALLQPNPMQQSNFLQQPVYPGQYYIPPPFYNPFISYFPSQIYGLPQMPIQSLQSIIKPTIQDFLKYVDECE</sequence>
<protein>
    <submittedName>
        <fullName evidence="1">16551_t:CDS:1</fullName>
    </submittedName>
</protein>
<evidence type="ECO:0000313" key="1">
    <source>
        <dbReference type="EMBL" id="CAG8457779.1"/>
    </source>
</evidence>
<dbReference type="EMBL" id="CAJVPW010000531">
    <property type="protein sequence ID" value="CAG8457779.1"/>
    <property type="molecule type" value="Genomic_DNA"/>
</dbReference>
<reference evidence="1" key="1">
    <citation type="submission" date="2021-06" db="EMBL/GenBank/DDBJ databases">
        <authorList>
            <person name="Kallberg Y."/>
            <person name="Tangrot J."/>
            <person name="Rosling A."/>
        </authorList>
    </citation>
    <scope>NUCLEOTIDE SEQUENCE</scope>
    <source>
        <strain evidence="1">28 12/20/2015</strain>
    </source>
</reference>
<keyword evidence="2" id="KW-1185">Reference proteome</keyword>
<proteinExistence type="predicted"/>
<gene>
    <name evidence="1" type="ORF">SPELUC_LOCUS1119</name>
</gene>
<dbReference type="Proteomes" id="UP000789366">
    <property type="component" value="Unassembled WGS sequence"/>
</dbReference>
<evidence type="ECO:0000313" key="2">
    <source>
        <dbReference type="Proteomes" id="UP000789366"/>
    </source>
</evidence>
<name>A0ACA9K813_9GLOM</name>